<evidence type="ECO:0000256" key="3">
    <source>
        <dbReference type="ARBA" id="ARBA00008725"/>
    </source>
</evidence>
<dbReference type="RefSeq" id="WP_066245848.1">
    <property type="nucleotide sequence ID" value="NZ_LSGP01000028.1"/>
</dbReference>
<dbReference type="AlphaFoldDB" id="A0A154BMN8"/>
<comment type="subcellular location">
    <subcellularLocation>
        <location evidence="2">Cell membrane</location>
        <topology evidence="2">Lipid-anchor</topology>
    </subcellularLocation>
</comment>
<protein>
    <recommendedName>
        <fullName evidence="10">PBP domain-containing protein</fullName>
    </recommendedName>
</protein>
<evidence type="ECO:0000256" key="7">
    <source>
        <dbReference type="ARBA" id="ARBA00023139"/>
    </source>
</evidence>
<feature type="domain" description="PBP" evidence="10">
    <location>
        <begin position="244"/>
        <end position="481"/>
    </location>
</feature>
<sequence length="496" mass="55615">MNLKKYWKKTTVLALIGSPIIVSIGLIGSLVSLQIIATVNITGEHSSLLNFLLLVFPPLILLAVVWFFYAKRTSLPDSAFQVFLPIIVVFSYYMLVWILVFGLSDYHFNGWLFSSVYGIATMPYLAMNFLFAFGGDYNPFPLLQVAITLITVIAILISCVVNKKHIKFEKNVFAYVVLFVLLSSIAAFQYFDRTSKVLTGDHKIERVSDEVNLNDYRPFREKNKLVKLTDVPTVSIGDSYPKLDGATAAYPVYGAMAQALYKGLDSKTIGNYVQCSKTNEAYERLINSEIDVFFGAQPSKQQLEMAKSKGVEFVLTPIAREAFVFFVNKDNPVSSLTIEQIQNIYQKKITNWNELGGKNEKIMPFQRPENSGSQTIMLAKVMSGNELPPPLWEEYAAGMGGVISKVATYRNYSSAIGYSFRFFATGMKSNENIKLLAINGTAPTIENIQNDSYLFTIDVYAVTTQFSTGNTKKLIDWILSDQGQNFIAECGYVRQK</sequence>
<accession>A0A154BMN8</accession>
<name>A0A154BMN8_ANASB</name>
<keyword evidence="9" id="KW-1133">Transmembrane helix</keyword>
<evidence type="ECO:0000256" key="9">
    <source>
        <dbReference type="SAM" id="Phobius"/>
    </source>
</evidence>
<organism evidence="11 12">
    <name type="scientific">Anaerosporomusa subterranea</name>
    <dbReference type="NCBI Taxonomy" id="1794912"/>
    <lineage>
        <taxon>Bacteria</taxon>
        <taxon>Bacillati</taxon>
        <taxon>Bacillota</taxon>
        <taxon>Negativicutes</taxon>
        <taxon>Acetonemataceae</taxon>
        <taxon>Anaerosporomusa</taxon>
    </lineage>
</organism>
<feature type="transmembrane region" description="Helical" evidence="9">
    <location>
        <begin position="110"/>
        <end position="134"/>
    </location>
</feature>
<keyword evidence="12" id="KW-1185">Reference proteome</keyword>
<evidence type="ECO:0000313" key="11">
    <source>
        <dbReference type="EMBL" id="KYZ74778.1"/>
    </source>
</evidence>
<gene>
    <name evidence="11" type="ORF">AXX12_16270</name>
</gene>
<comment type="similarity">
    <text evidence="3">Belongs to the PstS family.</text>
</comment>
<dbReference type="Pfam" id="PF12849">
    <property type="entry name" value="PBP_like_2"/>
    <property type="match status" value="1"/>
</dbReference>
<keyword evidence="6" id="KW-0732">Signal</keyword>
<evidence type="ECO:0000256" key="2">
    <source>
        <dbReference type="ARBA" id="ARBA00004193"/>
    </source>
</evidence>
<comment type="subunit">
    <text evidence="4">The complex is composed of two ATP-binding proteins (PstB), two transmembrane proteins (PstC and PstA) and a solute-binding protein (PstS).</text>
</comment>
<feature type="transmembrane region" description="Helical" evidence="9">
    <location>
        <begin position="140"/>
        <end position="160"/>
    </location>
</feature>
<feature type="transmembrane region" description="Helical" evidence="9">
    <location>
        <begin position="82"/>
        <end position="103"/>
    </location>
</feature>
<evidence type="ECO:0000259" key="10">
    <source>
        <dbReference type="Pfam" id="PF12849"/>
    </source>
</evidence>
<dbReference type="GO" id="GO:0005886">
    <property type="term" value="C:plasma membrane"/>
    <property type="evidence" value="ECO:0007669"/>
    <property type="project" value="UniProtKB-SubCell"/>
</dbReference>
<dbReference type="InterPro" id="IPR024370">
    <property type="entry name" value="PBP_domain"/>
</dbReference>
<keyword evidence="9" id="KW-0812">Transmembrane</keyword>
<keyword evidence="5" id="KW-0592">Phosphate transport</keyword>
<evidence type="ECO:0000256" key="8">
    <source>
        <dbReference type="ARBA" id="ARBA00023288"/>
    </source>
</evidence>
<dbReference type="GO" id="GO:0006817">
    <property type="term" value="P:phosphate ion transport"/>
    <property type="evidence" value="ECO:0007669"/>
    <property type="project" value="UniProtKB-KW"/>
</dbReference>
<evidence type="ECO:0000256" key="4">
    <source>
        <dbReference type="ARBA" id="ARBA00011529"/>
    </source>
</evidence>
<evidence type="ECO:0000313" key="12">
    <source>
        <dbReference type="Proteomes" id="UP000076268"/>
    </source>
</evidence>
<dbReference type="Proteomes" id="UP000076268">
    <property type="component" value="Unassembled WGS sequence"/>
</dbReference>
<reference evidence="11 12" key="1">
    <citation type="submission" date="2016-02" db="EMBL/GenBank/DDBJ databases">
        <title>Anaerosporomusa subterraneum gen. nov., sp. nov., a spore-forming obligate anaerobe isolated from saprolite.</title>
        <authorList>
            <person name="Choi J.K."/>
            <person name="Shah M."/>
            <person name="Yee N."/>
        </authorList>
    </citation>
    <scope>NUCLEOTIDE SEQUENCE [LARGE SCALE GENOMIC DNA]</scope>
    <source>
        <strain evidence="11 12">RU4</strain>
    </source>
</reference>
<evidence type="ECO:0000256" key="1">
    <source>
        <dbReference type="ARBA" id="ARBA00002841"/>
    </source>
</evidence>
<dbReference type="PANTHER" id="PTHR30570:SF1">
    <property type="entry name" value="PHOSPHATE-BINDING PROTEIN PSTS"/>
    <property type="match status" value="1"/>
</dbReference>
<evidence type="ECO:0000256" key="6">
    <source>
        <dbReference type="ARBA" id="ARBA00022729"/>
    </source>
</evidence>
<dbReference type="EMBL" id="LSGP01000028">
    <property type="protein sequence ID" value="KYZ74778.1"/>
    <property type="molecule type" value="Genomic_DNA"/>
</dbReference>
<evidence type="ECO:0000256" key="5">
    <source>
        <dbReference type="ARBA" id="ARBA00022592"/>
    </source>
</evidence>
<comment type="caution">
    <text evidence="11">The sequence shown here is derived from an EMBL/GenBank/DDBJ whole genome shotgun (WGS) entry which is preliminary data.</text>
</comment>
<dbReference type="PANTHER" id="PTHR30570">
    <property type="entry name" value="PERIPLASMIC PHOSPHATE BINDING COMPONENT OF PHOSPHATE ABC TRANSPORTER"/>
    <property type="match status" value="1"/>
</dbReference>
<feature type="transmembrane region" description="Helical" evidence="9">
    <location>
        <begin position="172"/>
        <end position="191"/>
    </location>
</feature>
<feature type="transmembrane region" description="Helical" evidence="9">
    <location>
        <begin position="48"/>
        <end position="70"/>
    </location>
</feature>
<proteinExistence type="inferred from homology"/>
<keyword evidence="7" id="KW-0564">Palmitate</keyword>
<keyword evidence="5" id="KW-0813">Transport</keyword>
<dbReference type="Gene3D" id="3.40.190.10">
    <property type="entry name" value="Periplasmic binding protein-like II"/>
    <property type="match status" value="2"/>
</dbReference>
<keyword evidence="9" id="KW-0472">Membrane</keyword>
<dbReference type="SUPFAM" id="SSF53850">
    <property type="entry name" value="Periplasmic binding protein-like II"/>
    <property type="match status" value="1"/>
</dbReference>
<comment type="function">
    <text evidence="1">Part of the ABC transporter complex PstSACB involved in phosphate import.</text>
</comment>
<feature type="transmembrane region" description="Helical" evidence="9">
    <location>
        <begin position="12"/>
        <end position="36"/>
    </location>
</feature>
<keyword evidence="8" id="KW-0449">Lipoprotein</keyword>
<dbReference type="STRING" id="1794912.AXX12_16270"/>
<dbReference type="InterPro" id="IPR050811">
    <property type="entry name" value="Phosphate_ABC_transporter"/>
</dbReference>